<dbReference type="Pfam" id="PF12796">
    <property type="entry name" value="Ank_2"/>
    <property type="match status" value="1"/>
</dbReference>
<dbReference type="PRINTS" id="PR01415">
    <property type="entry name" value="ANKYRIN"/>
</dbReference>
<keyword evidence="2 3" id="KW-0040">ANK repeat</keyword>
<feature type="compositionally biased region" description="Basic and acidic residues" evidence="4">
    <location>
        <begin position="189"/>
        <end position="218"/>
    </location>
</feature>
<dbReference type="EMBL" id="KZ613561">
    <property type="protein sequence ID" value="PMD12198.1"/>
    <property type="molecule type" value="Genomic_DNA"/>
</dbReference>
<dbReference type="PANTHER" id="PTHR24198">
    <property type="entry name" value="ANKYRIN REPEAT AND PROTEIN KINASE DOMAIN-CONTAINING PROTEIN"/>
    <property type="match status" value="1"/>
</dbReference>
<dbReference type="SUPFAM" id="SSF48403">
    <property type="entry name" value="Ankyrin repeat"/>
    <property type="match status" value="1"/>
</dbReference>
<dbReference type="PROSITE" id="PS50088">
    <property type="entry name" value="ANK_REPEAT"/>
    <property type="match status" value="1"/>
</dbReference>
<protein>
    <submittedName>
        <fullName evidence="5">Ankyrin</fullName>
    </submittedName>
</protein>
<evidence type="ECO:0000313" key="5">
    <source>
        <dbReference type="EMBL" id="PMD12198.1"/>
    </source>
</evidence>
<feature type="compositionally biased region" description="Acidic residues" evidence="4">
    <location>
        <begin position="166"/>
        <end position="185"/>
    </location>
</feature>
<keyword evidence="1" id="KW-0677">Repeat</keyword>
<name>A0A2J6PDS5_9HELO</name>
<dbReference type="SMART" id="SM00248">
    <property type="entry name" value="ANK"/>
    <property type="match status" value="3"/>
</dbReference>
<organism evidence="5 6">
    <name type="scientific">Hyaloscypha hepaticicola</name>
    <dbReference type="NCBI Taxonomy" id="2082293"/>
    <lineage>
        <taxon>Eukaryota</taxon>
        <taxon>Fungi</taxon>
        <taxon>Dikarya</taxon>
        <taxon>Ascomycota</taxon>
        <taxon>Pezizomycotina</taxon>
        <taxon>Leotiomycetes</taxon>
        <taxon>Helotiales</taxon>
        <taxon>Hyaloscyphaceae</taxon>
        <taxon>Hyaloscypha</taxon>
    </lineage>
</organism>
<evidence type="ECO:0000256" key="1">
    <source>
        <dbReference type="ARBA" id="ARBA00022737"/>
    </source>
</evidence>
<evidence type="ECO:0000313" key="6">
    <source>
        <dbReference type="Proteomes" id="UP000235672"/>
    </source>
</evidence>
<dbReference type="AlphaFoldDB" id="A0A2J6PDS5"/>
<dbReference type="InterPro" id="IPR002110">
    <property type="entry name" value="Ankyrin_rpt"/>
</dbReference>
<feature type="region of interest" description="Disordered" evidence="4">
    <location>
        <begin position="154"/>
        <end position="218"/>
    </location>
</feature>
<dbReference type="STRING" id="1745343.A0A2J6PDS5"/>
<dbReference type="Proteomes" id="UP000235672">
    <property type="component" value="Unassembled WGS sequence"/>
</dbReference>
<proteinExistence type="predicted"/>
<dbReference type="InterPro" id="IPR036770">
    <property type="entry name" value="Ankyrin_rpt-contain_sf"/>
</dbReference>
<dbReference type="PANTHER" id="PTHR24198:SF165">
    <property type="entry name" value="ANKYRIN REPEAT-CONTAINING PROTEIN-RELATED"/>
    <property type="match status" value="1"/>
</dbReference>
<evidence type="ECO:0000256" key="2">
    <source>
        <dbReference type="ARBA" id="ARBA00023043"/>
    </source>
</evidence>
<sequence length="218" mass="23755">MAPKLTEEEIDDLLYFARTGDKAEFNELKDELCERENLTEVELLEAARDEESGNGVLHMAAANGHSELLRELSKSLYAPTGPQNPTMLAILNAQNKAGNTALHWAALNGHLEAVKVLLEEGSDPTITNQRGHDAVYEAELNDKKEVVEWVLKEGGEGLESGVAGGEEGEGEDVGDEEMDEGEEPQEGSAGREDEVHENGTIKGEEDTKLEKKLGEMDI</sequence>
<dbReference type="Gene3D" id="1.25.40.20">
    <property type="entry name" value="Ankyrin repeat-containing domain"/>
    <property type="match status" value="1"/>
</dbReference>
<dbReference type="OrthoDB" id="10057496at2759"/>
<gene>
    <name evidence="5" type="ORF">NA56DRAFT_587612</name>
</gene>
<reference evidence="5 6" key="1">
    <citation type="submission" date="2016-05" db="EMBL/GenBank/DDBJ databases">
        <title>A degradative enzymes factory behind the ericoid mycorrhizal symbiosis.</title>
        <authorList>
            <consortium name="DOE Joint Genome Institute"/>
            <person name="Martino E."/>
            <person name="Morin E."/>
            <person name="Grelet G."/>
            <person name="Kuo A."/>
            <person name="Kohler A."/>
            <person name="Daghino S."/>
            <person name="Barry K."/>
            <person name="Choi C."/>
            <person name="Cichocki N."/>
            <person name="Clum A."/>
            <person name="Copeland A."/>
            <person name="Hainaut M."/>
            <person name="Haridas S."/>
            <person name="Labutti K."/>
            <person name="Lindquist E."/>
            <person name="Lipzen A."/>
            <person name="Khouja H.-R."/>
            <person name="Murat C."/>
            <person name="Ohm R."/>
            <person name="Olson A."/>
            <person name="Spatafora J."/>
            <person name="Veneault-Fourrey C."/>
            <person name="Henrissat B."/>
            <person name="Grigoriev I."/>
            <person name="Martin F."/>
            <person name="Perotto S."/>
        </authorList>
    </citation>
    <scope>NUCLEOTIDE SEQUENCE [LARGE SCALE GENOMIC DNA]</scope>
    <source>
        <strain evidence="5 6">UAMH 7357</strain>
    </source>
</reference>
<dbReference type="PROSITE" id="PS50297">
    <property type="entry name" value="ANK_REP_REGION"/>
    <property type="match status" value="1"/>
</dbReference>
<evidence type="ECO:0000256" key="4">
    <source>
        <dbReference type="SAM" id="MobiDB-lite"/>
    </source>
</evidence>
<accession>A0A2J6PDS5</accession>
<keyword evidence="6" id="KW-1185">Reference proteome</keyword>
<feature type="repeat" description="ANK" evidence="3">
    <location>
        <begin position="97"/>
        <end position="129"/>
    </location>
</feature>
<evidence type="ECO:0000256" key="3">
    <source>
        <dbReference type="PROSITE-ProRule" id="PRU00023"/>
    </source>
</evidence>
<dbReference type="FunFam" id="1.25.40.20:FF:000325">
    <property type="entry name" value="Ankyrin repeat-containing protein YAR1"/>
    <property type="match status" value="1"/>
</dbReference>